<feature type="region of interest" description="Disordered" evidence="1">
    <location>
        <begin position="114"/>
        <end position="154"/>
    </location>
</feature>
<feature type="region of interest" description="Disordered" evidence="1">
    <location>
        <begin position="1"/>
        <end position="28"/>
    </location>
</feature>
<feature type="compositionally biased region" description="Polar residues" evidence="1">
    <location>
        <begin position="195"/>
        <end position="208"/>
    </location>
</feature>
<reference evidence="3" key="1">
    <citation type="journal article" date="2023" name="Mol. Phylogenet. Evol.">
        <title>Genome-scale phylogeny and comparative genomics of the fungal order Sordariales.</title>
        <authorList>
            <person name="Hensen N."/>
            <person name="Bonometti L."/>
            <person name="Westerberg I."/>
            <person name="Brannstrom I.O."/>
            <person name="Guillou S."/>
            <person name="Cros-Aarteil S."/>
            <person name="Calhoun S."/>
            <person name="Haridas S."/>
            <person name="Kuo A."/>
            <person name="Mondo S."/>
            <person name="Pangilinan J."/>
            <person name="Riley R."/>
            <person name="LaButti K."/>
            <person name="Andreopoulos B."/>
            <person name="Lipzen A."/>
            <person name="Chen C."/>
            <person name="Yan M."/>
            <person name="Daum C."/>
            <person name="Ng V."/>
            <person name="Clum A."/>
            <person name="Steindorff A."/>
            <person name="Ohm R.A."/>
            <person name="Martin F."/>
            <person name="Silar P."/>
            <person name="Natvig D.O."/>
            <person name="Lalanne C."/>
            <person name="Gautier V."/>
            <person name="Ament-Velasquez S.L."/>
            <person name="Kruys A."/>
            <person name="Hutchinson M.I."/>
            <person name="Powell A.J."/>
            <person name="Barry K."/>
            <person name="Miller A.N."/>
            <person name="Grigoriev I.V."/>
            <person name="Debuchy R."/>
            <person name="Gladieux P."/>
            <person name="Hiltunen Thoren M."/>
            <person name="Johannesson H."/>
        </authorList>
    </citation>
    <scope>NUCLEOTIDE SEQUENCE</scope>
    <source>
        <strain evidence="3">CBS 958.72</strain>
    </source>
</reference>
<dbReference type="EMBL" id="JAULSN010000003">
    <property type="protein sequence ID" value="KAK3376777.1"/>
    <property type="molecule type" value="Genomic_DNA"/>
</dbReference>
<feature type="region of interest" description="Disordered" evidence="1">
    <location>
        <begin position="281"/>
        <end position="302"/>
    </location>
</feature>
<proteinExistence type="predicted"/>
<dbReference type="AlphaFoldDB" id="A0AAE0KIH6"/>
<feature type="region of interest" description="Disordered" evidence="1">
    <location>
        <begin position="59"/>
        <end position="101"/>
    </location>
</feature>
<organism evidence="3 4">
    <name type="scientific">Lasiosphaeria ovina</name>
    <dbReference type="NCBI Taxonomy" id="92902"/>
    <lineage>
        <taxon>Eukaryota</taxon>
        <taxon>Fungi</taxon>
        <taxon>Dikarya</taxon>
        <taxon>Ascomycota</taxon>
        <taxon>Pezizomycotina</taxon>
        <taxon>Sordariomycetes</taxon>
        <taxon>Sordariomycetidae</taxon>
        <taxon>Sordariales</taxon>
        <taxon>Lasiosphaeriaceae</taxon>
        <taxon>Lasiosphaeria</taxon>
    </lineage>
</organism>
<accession>A0AAE0KIH6</accession>
<feature type="compositionally biased region" description="Polar residues" evidence="1">
    <location>
        <begin position="1"/>
        <end position="12"/>
    </location>
</feature>
<dbReference type="Proteomes" id="UP001287356">
    <property type="component" value="Unassembled WGS sequence"/>
</dbReference>
<feature type="compositionally biased region" description="Basic residues" evidence="1">
    <location>
        <begin position="288"/>
        <end position="302"/>
    </location>
</feature>
<dbReference type="InterPro" id="IPR028005">
    <property type="entry name" value="AcTrfase_ESCO_Znf_dom"/>
</dbReference>
<evidence type="ECO:0000313" key="3">
    <source>
        <dbReference type="EMBL" id="KAK3376777.1"/>
    </source>
</evidence>
<protein>
    <recommendedName>
        <fullName evidence="2">N-acetyltransferase ESCO zinc-finger domain-containing protein</fullName>
    </recommendedName>
</protein>
<evidence type="ECO:0000313" key="4">
    <source>
        <dbReference type="Proteomes" id="UP001287356"/>
    </source>
</evidence>
<keyword evidence="4" id="KW-1185">Reference proteome</keyword>
<feature type="region of interest" description="Disordered" evidence="1">
    <location>
        <begin position="175"/>
        <end position="214"/>
    </location>
</feature>
<feature type="compositionally biased region" description="Pro residues" evidence="1">
    <location>
        <begin position="132"/>
        <end position="141"/>
    </location>
</feature>
<feature type="domain" description="N-acetyltransferase ESCO zinc-finger" evidence="2">
    <location>
        <begin position="254"/>
        <end position="293"/>
    </location>
</feature>
<reference evidence="3" key="2">
    <citation type="submission" date="2023-06" db="EMBL/GenBank/DDBJ databases">
        <authorList>
            <consortium name="Lawrence Berkeley National Laboratory"/>
            <person name="Haridas S."/>
            <person name="Hensen N."/>
            <person name="Bonometti L."/>
            <person name="Westerberg I."/>
            <person name="Brannstrom I.O."/>
            <person name="Guillou S."/>
            <person name="Cros-Aarteil S."/>
            <person name="Calhoun S."/>
            <person name="Kuo A."/>
            <person name="Mondo S."/>
            <person name="Pangilinan J."/>
            <person name="Riley R."/>
            <person name="Labutti K."/>
            <person name="Andreopoulos B."/>
            <person name="Lipzen A."/>
            <person name="Chen C."/>
            <person name="Yanf M."/>
            <person name="Daum C."/>
            <person name="Ng V."/>
            <person name="Clum A."/>
            <person name="Steindorff A."/>
            <person name="Ohm R."/>
            <person name="Martin F."/>
            <person name="Silar P."/>
            <person name="Natvig D."/>
            <person name="Lalanne C."/>
            <person name="Gautier V."/>
            <person name="Ament-Velasquez S.L."/>
            <person name="Kruys A."/>
            <person name="Hutchinson M.I."/>
            <person name="Powell A.J."/>
            <person name="Barry K."/>
            <person name="Miller A.N."/>
            <person name="Grigoriev I.V."/>
            <person name="Debuchy R."/>
            <person name="Gladieux P."/>
            <person name="Thoren M.H."/>
            <person name="Johannesson H."/>
        </authorList>
    </citation>
    <scope>NUCLEOTIDE SEQUENCE</scope>
    <source>
        <strain evidence="3">CBS 958.72</strain>
    </source>
</reference>
<name>A0AAE0KIH6_9PEZI</name>
<dbReference type="Pfam" id="PF13878">
    <property type="entry name" value="zf-C2H2_3"/>
    <property type="match status" value="1"/>
</dbReference>
<comment type="caution">
    <text evidence="3">The sequence shown here is derived from an EMBL/GenBank/DDBJ whole genome shotgun (WGS) entry which is preliminary data.</text>
</comment>
<evidence type="ECO:0000256" key="1">
    <source>
        <dbReference type="SAM" id="MobiDB-lite"/>
    </source>
</evidence>
<evidence type="ECO:0000259" key="2">
    <source>
        <dbReference type="Pfam" id="PF13878"/>
    </source>
</evidence>
<sequence>MPTDQSAATRPTSLPAVCPSPPGGAGNRLAETTLQLESIPSHELKRRLRTYSRRLASGRALHQPITSGQKQDVTVPDPGDALLEPSAQIPEPEPETRKRGSILSYFRPVVPPRSNDITTATIPDGIESASTPPSPPYPLPIREPRKRRRLTTRPRLGAEDRGKMDVGCGTAVDCSNEERSRQTGMNGYNDDDTLPITNKNTPQETQDSGGQGSRVLDELTATVAGQVAMSGMMTKRPLGITDRSRKRCAKDMVQTTLSLSVNPDPGFTVCKDCGILYNPLNEKDRKEHKTRHAAHARSRGRS</sequence>
<gene>
    <name evidence="3" type="ORF">B0T24DRAFT_229199</name>
</gene>